<protein>
    <submittedName>
        <fullName evidence="1">Uncharacterized protein</fullName>
    </submittedName>
</protein>
<reference evidence="2" key="1">
    <citation type="journal article" date="2022" name="Mol. Ecol. Resour.">
        <title>The genomes of chicory, endive, great burdock and yacon provide insights into Asteraceae palaeo-polyploidization history and plant inulin production.</title>
        <authorList>
            <person name="Fan W."/>
            <person name="Wang S."/>
            <person name="Wang H."/>
            <person name="Wang A."/>
            <person name="Jiang F."/>
            <person name="Liu H."/>
            <person name="Zhao H."/>
            <person name="Xu D."/>
            <person name="Zhang Y."/>
        </authorList>
    </citation>
    <scope>NUCLEOTIDE SEQUENCE [LARGE SCALE GENOMIC DNA]</scope>
    <source>
        <strain evidence="2">cv. Yunnan</strain>
    </source>
</reference>
<dbReference type="EMBL" id="CM042023">
    <property type="protein sequence ID" value="KAI3812854.1"/>
    <property type="molecule type" value="Genomic_DNA"/>
</dbReference>
<evidence type="ECO:0000313" key="1">
    <source>
        <dbReference type="EMBL" id="KAI3812854.1"/>
    </source>
</evidence>
<sequence length="334" mass="37198">MKSLFQLTLLLVFDWGGPRVLLGRLDASSSSDSTAYAGRQSHRQLSHRTSLLCSAKRARLLQPEVCSDVVAESSSSMLEISDCTSVCEHCGAILGFAERLMFYPLSVRLNTRNQLSMDVVSTLASMLYEVNEYVRLLKGAKEIYSQPNVPEFAGDGIQAIAHGRKDQQFVESSNEIGNCYCIEAYACVEPNRHVNAFVNMRIGASSSIIPITNTDEFPRQYFNFCSRATLCDNENVATDYFGILRGIEDKTKKDGNPNQDIQVTLWEEVATSNERFDREAIKNSPHPTILAVTAMKVTSFLVTKVLTALALQQNKSNQALHLQLTEKPRITFPP</sequence>
<name>A0ACB9IY62_9ASTR</name>
<proteinExistence type="predicted"/>
<evidence type="ECO:0000313" key="2">
    <source>
        <dbReference type="Proteomes" id="UP001056120"/>
    </source>
</evidence>
<accession>A0ACB9IY62</accession>
<dbReference type="Proteomes" id="UP001056120">
    <property type="component" value="Linkage Group LG06"/>
</dbReference>
<keyword evidence="2" id="KW-1185">Reference proteome</keyword>
<gene>
    <name evidence="1" type="ORF">L1987_17567</name>
</gene>
<reference evidence="1 2" key="2">
    <citation type="journal article" date="2022" name="Mol. Ecol. Resour.">
        <title>The genomes of chicory, endive, great burdock and yacon provide insights into Asteraceae paleo-polyploidization history and plant inulin production.</title>
        <authorList>
            <person name="Fan W."/>
            <person name="Wang S."/>
            <person name="Wang H."/>
            <person name="Wang A."/>
            <person name="Jiang F."/>
            <person name="Liu H."/>
            <person name="Zhao H."/>
            <person name="Xu D."/>
            <person name="Zhang Y."/>
        </authorList>
    </citation>
    <scope>NUCLEOTIDE SEQUENCE [LARGE SCALE GENOMIC DNA]</scope>
    <source>
        <strain evidence="2">cv. Yunnan</strain>
        <tissue evidence="1">Leaves</tissue>
    </source>
</reference>
<comment type="caution">
    <text evidence="1">The sequence shown here is derived from an EMBL/GenBank/DDBJ whole genome shotgun (WGS) entry which is preliminary data.</text>
</comment>
<organism evidence="1 2">
    <name type="scientific">Smallanthus sonchifolius</name>
    <dbReference type="NCBI Taxonomy" id="185202"/>
    <lineage>
        <taxon>Eukaryota</taxon>
        <taxon>Viridiplantae</taxon>
        <taxon>Streptophyta</taxon>
        <taxon>Embryophyta</taxon>
        <taxon>Tracheophyta</taxon>
        <taxon>Spermatophyta</taxon>
        <taxon>Magnoliopsida</taxon>
        <taxon>eudicotyledons</taxon>
        <taxon>Gunneridae</taxon>
        <taxon>Pentapetalae</taxon>
        <taxon>asterids</taxon>
        <taxon>campanulids</taxon>
        <taxon>Asterales</taxon>
        <taxon>Asteraceae</taxon>
        <taxon>Asteroideae</taxon>
        <taxon>Heliantheae alliance</taxon>
        <taxon>Millerieae</taxon>
        <taxon>Smallanthus</taxon>
    </lineage>
</organism>